<name>A0A0W8DZW3_PHYNI</name>
<evidence type="ECO:0000313" key="1">
    <source>
        <dbReference type="EMBL" id="KUG01877.1"/>
    </source>
</evidence>
<dbReference type="PANTHER" id="PTHR40866:SF1">
    <property type="entry name" value="BED-TYPE DOMAIN-CONTAINING PROTEIN"/>
    <property type="match status" value="1"/>
</dbReference>
<evidence type="ECO:0000313" key="2">
    <source>
        <dbReference type="Proteomes" id="UP000052943"/>
    </source>
</evidence>
<comment type="caution">
    <text evidence="1">The sequence shown here is derived from an EMBL/GenBank/DDBJ whole genome shotgun (WGS) entry which is preliminary data.</text>
</comment>
<organism evidence="1 2">
    <name type="scientific">Phytophthora nicotianae</name>
    <name type="common">Potato buckeye rot agent</name>
    <name type="synonym">Phytophthora parasitica</name>
    <dbReference type="NCBI Taxonomy" id="4792"/>
    <lineage>
        <taxon>Eukaryota</taxon>
        <taxon>Sar</taxon>
        <taxon>Stramenopiles</taxon>
        <taxon>Oomycota</taxon>
        <taxon>Peronosporomycetes</taxon>
        <taxon>Peronosporales</taxon>
        <taxon>Peronosporaceae</taxon>
        <taxon>Phytophthora</taxon>
    </lineage>
</organism>
<dbReference type="AlphaFoldDB" id="A0A0W8DZW3"/>
<accession>A0A0W8DZW3</accession>
<reference evidence="1 2" key="1">
    <citation type="submission" date="2015-11" db="EMBL/GenBank/DDBJ databases">
        <title>Genomes and virulence difference between two physiological races of Phytophthora nicotianae.</title>
        <authorList>
            <person name="Liu H."/>
            <person name="Ma X."/>
            <person name="Yu H."/>
            <person name="Fang D."/>
            <person name="Li Y."/>
            <person name="Wang X."/>
            <person name="Wang W."/>
            <person name="Dong Y."/>
            <person name="Xiao B."/>
        </authorList>
    </citation>
    <scope>NUCLEOTIDE SEQUENCE [LARGE SCALE GENOMIC DNA]</scope>
    <source>
        <strain evidence="2">race 0</strain>
    </source>
</reference>
<sequence length="435" mass="49436">MPSSVMPSQRSKSKYTPKQVASFYFKPYLTEDGEPTGLQVCKACGKTRKFVAKTGYTNLVSHVRSDHDHFEAEMDAASAAATGTLLPWVRQKASNRYAWLTWIVKGNLPFSFVEMETTRSYTNLPPVCEETISRDMEKVTKAVEQRIGAELPDKFGVILDGWTHGTEHYLAVYGCYDVHGVRKCPLLSFAPIINGLDDRLNAESHMTALAAFLPFFCHRLNLAVRRFLEPYEEDLEQVQTLMRRLRTITQASKLRLKTSLRPKLRNETRWGSTFAMLDRYLALREYISADDDELAEPSLSHYLAPNSDIVHSPDFELGVVKVLGGQAKRLSRAERSALQPFLRRSTTATCEEEEAAKLGFADRILKRRKVEAEPSAYILLHAIPPTSNIVERLFSVARMVLRYERNRLTPLVLEMILFLKVNSSYWDVTTVDACV</sequence>
<proteinExistence type="predicted"/>
<gene>
    <name evidence="1" type="ORF">AM587_10002721</name>
</gene>
<protein>
    <recommendedName>
        <fullName evidence="3">BED-type domain-containing protein</fullName>
    </recommendedName>
</protein>
<dbReference type="InterPro" id="IPR012337">
    <property type="entry name" value="RNaseH-like_sf"/>
</dbReference>
<dbReference type="SUPFAM" id="SSF53098">
    <property type="entry name" value="Ribonuclease H-like"/>
    <property type="match status" value="1"/>
</dbReference>
<dbReference type="EMBL" id="LNFO01000164">
    <property type="protein sequence ID" value="KUG01877.1"/>
    <property type="molecule type" value="Genomic_DNA"/>
</dbReference>
<evidence type="ECO:0008006" key="3">
    <source>
        <dbReference type="Google" id="ProtNLM"/>
    </source>
</evidence>
<dbReference type="Proteomes" id="UP000052943">
    <property type="component" value="Unassembled WGS sequence"/>
</dbReference>
<dbReference type="PANTHER" id="PTHR40866">
    <property type="entry name" value="BED-TYPE DOMAIN-CONTAINING PROTEIN"/>
    <property type="match status" value="1"/>
</dbReference>